<dbReference type="SUPFAM" id="SSF56784">
    <property type="entry name" value="HAD-like"/>
    <property type="match status" value="1"/>
</dbReference>
<dbReference type="Pfam" id="PF08282">
    <property type="entry name" value="Hydrolase_3"/>
    <property type="match status" value="1"/>
</dbReference>
<name>A0A6A7K514_9FIRM</name>
<sequence>MIKLVGLDIDGTIISQDGKISSQVKDIVRQVKKAGVHVALLSGRNYNGMKYYIDELGLKGISASSNGAEIVAIEDEEIILQEVIPYKLSKEVVDASIRLNLGVINFSNLRVYTEGLDKLPHEYTKILNQEFDYIDDIFENIKIFPSVKLMMVGVQQDLKDLQKLIEEKYNEALNADFSTEYLLEVYSKKADKGIAFNYIREKLGLLKEESMCIGDSENDIPMFRSAGLSVAMGNAINEVKECATDITDDVKNYGAAKAMKKYILD</sequence>
<dbReference type="SFLD" id="SFLDG01140">
    <property type="entry name" value="C2.B:_Phosphomannomutase_and_P"/>
    <property type="match status" value="1"/>
</dbReference>
<dbReference type="InterPro" id="IPR023214">
    <property type="entry name" value="HAD_sf"/>
</dbReference>
<dbReference type="InterPro" id="IPR036412">
    <property type="entry name" value="HAD-like_sf"/>
</dbReference>
<organism evidence="1 2">
    <name type="scientific">Alkalibaculum sporogenes</name>
    <dbReference type="NCBI Taxonomy" id="2655001"/>
    <lineage>
        <taxon>Bacteria</taxon>
        <taxon>Bacillati</taxon>
        <taxon>Bacillota</taxon>
        <taxon>Clostridia</taxon>
        <taxon>Eubacteriales</taxon>
        <taxon>Eubacteriaceae</taxon>
        <taxon>Alkalibaculum</taxon>
    </lineage>
</organism>
<comment type="caution">
    <text evidence="1">The sequence shown here is derived from an EMBL/GenBank/DDBJ whole genome shotgun (WGS) entry which is preliminary data.</text>
</comment>
<dbReference type="SFLD" id="SFLDS00003">
    <property type="entry name" value="Haloacid_Dehalogenase"/>
    <property type="match status" value="1"/>
</dbReference>
<dbReference type="NCBIfam" id="TIGR00099">
    <property type="entry name" value="Cof-subfamily"/>
    <property type="match status" value="1"/>
</dbReference>
<protein>
    <submittedName>
        <fullName evidence="1">Cof-type HAD-IIB family hydrolase</fullName>
    </submittedName>
</protein>
<dbReference type="AlphaFoldDB" id="A0A6A7K514"/>
<dbReference type="GO" id="GO:0016791">
    <property type="term" value="F:phosphatase activity"/>
    <property type="evidence" value="ECO:0007669"/>
    <property type="project" value="TreeGrafter"/>
</dbReference>
<dbReference type="PANTHER" id="PTHR10000">
    <property type="entry name" value="PHOSPHOSERINE PHOSPHATASE"/>
    <property type="match status" value="1"/>
</dbReference>
<keyword evidence="2" id="KW-1185">Reference proteome</keyword>
<gene>
    <name evidence="1" type="ORF">GC105_01600</name>
</gene>
<dbReference type="GO" id="GO:0000287">
    <property type="term" value="F:magnesium ion binding"/>
    <property type="evidence" value="ECO:0007669"/>
    <property type="project" value="TreeGrafter"/>
</dbReference>
<dbReference type="GO" id="GO:0005829">
    <property type="term" value="C:cytosol"/>
    <property type="evidence" value="ECO:0007669"/>
    <property type="project" value="TreeGrafter"/>
</dbReference>
<dbReference type="CDD" id="cd07516">
    <property type="entry name" value="HAD_Pase"/>
    <property type="match status" value="1"/>
</dbReference>
<keyword evidence="1" id="KW-0378">Hydrolase</keyword>
<dbReference type="PROSITE" id="PS01229">
    <property type="entry name" value="COF_2"/>
    <property type="match status" value="1"/>
</dbReference>
<dbReference type="PANTHER" id="PTHR10000:SF8">
    <property type="entry name" value="HAD SUPERFAMILY HYDROLASE-LIKE, TYPE 3"/>
    <property type="match status" value="1"/>
</dbReference>
<dbReference type="NCBIfam" id="TIGR01484">
    <property type="entry name" value="HAD-SF-IIB"/>
    <property type="match status" value="1"/>
</dbReference>
<evidence type="ECO:0000313" key="1">
    <source>
        <dbReference type="EMBL" id="MPW24488.1"/>
    </source>
</evidence>
<dbReference type="Gene3D" id="3.30.1240.10">
    <property type="match status" value="1"/>
</dbReference>
<dbReference type="RefSeq" id="WP_152801009.1">
    <property type="nucleotide sequence ID" value="NZ_WHNX01000002.1"/>
</dbReference>
<dbReference type="InterPro" id="IPR006379">
    <property type="entry name" value="HAD-SF_hydro_IIB"/>
</dbReference>
<accession>A0A6A7K514</accession>
<dbReference type="Proteomes" id="UP000440004">
    <property type="component" value="Unassembled WGS sequence"/>
</dbReference>
<evidence type="ECO:0000313" key="2">
    <source>
        <dbReference type="Proteomes" id="UP000440004"/>
    </source>
</evidence>
<dbReference type="EMBL" id="WHNX01000002">
    <property type="protein sequence ID" value="MPW24488.1"/>
    <property type="molecule type" value="Genomic_DNA"/>
</dbReference>
<reference evidence="1 2" key="1">
    <citation type="submission" date="2019-10" db="EMBL/GenBank/DDBJ databases">
        <title>Alkalibaculum tamaniensis sp.nov., a new alkaliphilic acetogen, isolated on methoxylated aromatics from a mud volcano.</title>
        <authorList>
            <person name="Khomyakova M.A."/>
            <person name="Merkel A.Y."/>
            <person name="Bonch-Osmolovskaya E.A."/>
            <person name="Slobodkin A.I."/>
        </authorList>
    </citation>
    <scope>NUCLEOTIDE SEQUENCE [LARGE SCALE GENOMIC DNA]</scope>
    <source>
        <strain evidence="1 2">M08DMB</strain>
    </source>
</reference>
<dbReference type="InterPro" id="IPR000150">
    <property type="entry name" value="Cof"/>
</dbReference>
<dbReference type="Gene3D" id="3.40.50.1000">
    <property type="entry name" value="HAD superfamily/HAD-like"/>
    <property type="match status" value="1"/>
</dbReference>
<proteinExistence type="predicted"/>